<dbReference type="InterPro" id="IPR006309">
    <property type="entry name" value="DnaQ_proteo"/>
</dbReference>
<keyword evidence="21" id="KW-1185">Reference proteome</keyword>
<dbReference type="InterPro" id="IPR013520">
    <property type="entry name" value="Ribonucl_H"/>
</dbReference>
<evidence type="ECO:0000256" key="17">
    <source>
        <dbReference type="PIRSR" id="PIRSR606309-3"/>
    </source>
</evidence>
<keyword evidence="5 18" id="KW-0548">Nucleotidyltransferase</keyword>
<evidence type="ECO:0000313" key="20">
    <source>
        <dbReference type="EMBL" id="EGF12204.1"/>
    </source>
</evidence>
<organism evidence="20 21">
    <name type="scientific">Neisseria bacilliformis ATCC BAA-1200</name>
    <dbReference type="NCBI Taxonomy" id="888742"/>
    <lineage>
        <taxon>Bacteria</taxon>
        <taxon>Pseudomonadati</taxon>
        <taxon>Pseudomonadota</taxon>
        <taxon>Betaproteobacteria</taxon>
        <taxon>Neisseriales</taxon>
        <taxon>Neisseriaceae</taxon>
        <taxon>Neisseria</taxon>
    </lineage>
</organism>
<evidence type="ECO:0000256" key="8">
    <source>
        <dbReference type="ARBA" id="ARBA00022723"/>
    </source>
</evidence>
<reference evidence="20 21" key="1">
    <citation type="submission" date="2011-02" db="EMBL/GenBank/DDBJ databases">
        <authorList>
            <person name="Muzny D."/>
            <person name="Qin X."/>
            <person name="Deng J."/>
            <person name="Jiang H."/>
            <person name="Liu Y."/>
            <person name="Qu J."/>
            <person name="Song X.-Z."/>
            <person name="Zhang L."/>
            <person name="Thornton R."/>
            <person name="Coyle M."/>
            <person name="Francisco L."/>
            <person name="Jackson L."/>
            <person name="Javaid M."/>
            <person name="Korchina V."/>
            <person name="Kovar C."/>
            <person name="Mata R."/>
            <person name="Mathew T."/>
            <person name="Ngo R."/>
            <person name="Nguyen L."/>
            <person name="Nguyen N."/>
            <person name="Okwuonu G."/>
            <person name="Ongeri F."/>
            <person name="Pham C."/>
            <person name="Simmons D."/>
            <person name="Wilczek-Boney K."/>
            <person name="Hale W."/>
            <person name="Jakkamsetti A."/>
            <person name="Pham P."/>
            <person name="Ruth R."/>
            <person name="San Lucas F."/>
            <person name="Warren J."/>
            <person name="Zhang J."/>
            <person name="Zhao Z."/>
            <person name="Zhou C."/>
            <person name="Zhu D."/>
            <person name="Lee S."/>
            <person name="Bess C."/>
            <person name="Blankenburg K."/>
            <person name="Forbes L."/>
            <person name="Fu Q."/>
            <person name="Gubbala S."/>
            <person name="Hirani K."/>
            <person name="Jayaseelan J.C."/>
            <person name="Lara F."/>
            <person name="Munidasa M."/>
            <person name="Palculict T."/>
            <person name="Patil S."/>
            <person name="Pu L.-L."/>
            <person name="Saada N."/>
            <person name="Tang L."/>
            <person name="Weissenberger G."/>
            <person name="Zhu Y."/>
            <person name="Hemphill L."/>
            <person name="Shang Y."/>
            <person name="Youmans B."/>
            <person name="Ayvaz T."/>
            <person name="Ross M."/>
            <person name="Santibanez J."/>
            <person name="Aqrawi P."/>
            <person name="Gross S."/>
            <person name="Joshi V."/>
            <person name="Fowler G."/>
            <person name="Nazareth L."/>
            <person name="Reid J."/>
            <person name="Worley K."/>
            <person name="Petrosino J."/>
            <person name="Highlander S."/>
            <person name="Gibbs R."/>
        </authorList>
    </citation>
    <scope>NUCLEOTIDE SEQUENCE [LARGE SCALE GENOMIC DNA]</scope>
    <source>
        <strain evidence="20 21">ATCC BAA-1200</strain>
    </source>
</reference>
<accession>F2B8T4</accession>
<keyword evidence="9 18" id="KW-0378">Hydrolase</keyword>
<dbReference type="AlphaFoldDB" id="F2B8T4"/>
<evidence type="ECO:0000256" key="12">
    <source>
        <dbReference type="ARBA" id="ARBA00022932"/>
    </source>
</evidence>
<feature type="active site" description="Proton acceptor" evidence="15">
    <location>
        <position position="157"/>
    </location>
</feature>
<dbReference type="RefSeq" id="WP_007341199.1">
    <property type="nucleotide sequence ID" value="NZ_GL878494.1"/>
</dbReference>
<evidence type="ECO:0000259" key="19">
    <source>
        <dbReference type="SMART" id="SM00479"/>
    </source>
</evidence>
<sequence>MARERQIILDTETTGLYSDRGDRILEFAGIEMRKRRLTERTLHLYIHPDRDIPEEAAAVHGITLDTLAEKNAPKFAAVGQEIADFLRGAELIIHNARFDVGFLDMEFERMGLPTIEELGCEVTDTLAMAREKYPGQKASLDALCGRLDIDRSKRVYHGALIDCELLAEVYLAMTREQFDLVGGSDDNNGDTPAQNTRTAAPLVRTGRLKVIKADATELAAHAAILDEINQATGGHCLWQPQAREHAE</sequence>
<evidence type="ECO:0000256" key="7">
    <source>
        <dbReference type="ARBA" id="ARBA00022722"/>
    </source>
</evidence>
<keyword evidence="8 17" id="KW-0479">Metal-binding</keyword>
<comment type="cofactor">
    <cofactor evidence="1 18">
        <name>Mn(2+)</name>
        <dbReference type="ChEBI" id="CHEBI:29035"/>
    </cofactor>
</comment>
<name>F2B8T4_9NEIS</name>
<feature type="binding site" evidence="16">
    <location>
        <position position="60"/>
    </location>
    <ligand>
        <name>substrate</name>
    </ligand>
</feature>
<evidence type="ECO:0000313" key="21">
    <source>
        <dbReference type="Proteomes" id="UP000004105"/>
    </source>
</evidence>
<comment type="catalytic activity">
    <reaction evidence="14 18">
        <text>DNA(n) + a 2'-deoxyribonucleoside 5'-triphosphate = DNA(n+1) + diphosphate</text>
        <dbReference type="Rhea" id="RHEA:22508"/>
        <dbReference type="Rhea" id="RHEA-COMP:17339"/>
        <dbReference type="Rhea" id="RHEA-COMP:17340"/>
        <dbReference type="ChEBI" id="CHEBI:33019"/>
        <dbReference type="ChEBI" id="CHEBI:61560"/>
        <dbReference type="ChEBI" id="CHEBI:173112"/>
        <dbReference type="EC" id="2.7.7.7"/>
    </reaction>
</comment>
<evidence type="ECO:0000256" key="6">
    <source>
        <dbReference type="ARBA" id="ARBA00022705"/>
    </source>
</evidence>
<dbReference type="STRING" id="267212.GCA_001063965_01549"/>
<dbReference type="GO" id="GO:0003887">
    <property type="term" value="F:DNA-directed DNA polymerase activity"/>
    <property type="evidence" value="ECO:0007669"/>
    <property type="project" value="UniProtKB-KW"/>
</dbReference>
<protein>
    <recommendedName>
        <fullName evidence="3 18">DNA polymerase III subunit epsilon</fullName>
        <ecNumber evidence="2 18">2.7.7.7</ecNumber>
    </recommendedName>
</protein>
<keyword evidence="11 17" id="KW-0460">Magnesium</keyword>
<comment type="caution">
    <text evidence="20">The sequence shown here is derived from an EMBL/GenBank/DDBJ whole genome shotgun (WGS) entry which is preliminary data.</text>
</comment>
<keyword evidence="13 17" id="KW-0464">Manganese</keyword>
<comment type="function">
    <text evidence="18">DNA polymerase III is a complex, multichain enzyme responsible for most of the replicative synthesis in bacteria. The epsilon subunit contain the editing function and is a proofreading 3'-5' exonuclease.</text>
</comment>
<dbReference type="OrthoDB" id="9804290at2"/>
<dbReference type="HOGENOM" id="CLU_047806_2_0_4"/>
<evidence type="ECO:0000256" key="13">
    <source>
        <dbReference type="ARBA" id="ARBA00023211"/>
    </source>
</evidence>
<dbReference type="Pfam" id="PF00929">
    <property type="entry name" value="RNase_T"/>
    <property type="match status" value="1"/>
</dbReference>
<dbReference type="GO" id="GO:0003677">
    <property type="term" value="F:DNA binding"/>
    <property type="evidence" value="ECO:0007669"/>
    <property type="project" value="InterPro"/>
</dbReference>
<evidence type="ECO:0000256" key="14">
    <source>
        <dbReference type="ARBA" id="ARBA00049244"/>
    </source>
</evidence>
<feature type="binding site" evidence="16">
    <location>
        <position position="12"/>
    </location>
    <ligand>
        <name>substrate</name>
    </ligand>
</feature>
<gene>
    <name evidence="18 20" type="primary">dnaQ</name>
    <name evidence="20" type="ORF">HMPREF9123_0184</name>
</gene>
<feature type="binding site" evidence="16">
    <location>
        <position position="162"/>
    </location>
    <ligand>
        <name>substrate</name>
    </ligand>
</feature>
<evidence type="ECO:0000256" key="11">
    <source>
        <dbReference type="ARBA" id="ARBA00022842"/>
    </source>
</evidence>
<dbReference type="PANTHER" id="PTHR30231:SF41">
    <property type="entry name" value="DNA POLYMERASE III SUBUNIT EPSILON"/>
    <property type="match status" value="1"/>
</dbReference>
<evidence type="ECO:0000256" key="15">
    <source>
        <dbReference type="PIRSR" id="PIRSR606309-1"/>
    </source>
</evidence>
<dbReference type="InterPro" id="IPR012337">
    <property type="entry name" value="RNaseH-like_sf"/>
</dbReference>
<evidence type="ECO:0000256" key="10">
    <source>
        <dbReference type="ARBA" id="ARBA00022839"/>
    </source>
</evidence>
<evidence type="ECO:0000256" key="1">
    <source>
        <dbReference type="ARBA" id="ARBA00001936"/>
    </source>
</evidence>
<dbReference type="CDD" id="cd06131">
    <property type="entry name" value="DNA_pol_III_epsilon_Ecoli_like"/>
    <property type="match status" value="1"/>
</dbReference>
<comment type="subunit">
    <text evidence="18">DNA polymerase III contains a core (composed of alpha, epsilon and theta chains) that associates with a tau subunit. This core dimerizes to form the POLIII' complex. PolIII' associates with the gamma complex (composed of gamma, delta, delta', psi and chi chains) and with the beta chain to form the complete DNA polymerase III complex.</text>
</comment>
<dbReference type="EC" id="2.7.7.7" evidence="2 18"/>
<dbReference type="SUPFAM" id="SSF53098">
    <property type="entry name" value="Ribonuclease H-like"/>
    <property type="match status" value="1"/>
</dbReference>
<keyword evidence="4 18" id="KW-0808">Transferase</keyword>
<dbReference type="PANTHER" id="PTHR30231">
    <property type="entry name" value="DNA POLYMERASE III SUBUNIT EPSILON"/>
    <property type="match status" value="1"/>
</dbReference>
<dbReference type="SMART" id="SM00479">
    <property type="entry name" value="EXOIII"/>
    <property type="match status" value="1"/>
</dbReference>
<evidence type="ECO:0000256" key="4">
    <source>
        <dbReference type="ARBA" id="ARBA00022679"/>
    </source>
</evidence>
<feature type="binding site" evidence="17">
    <location>
        <position position="162"/>
    </location>
    <ligand>
        <name>a divalent metal cation</name>
        <dbReference type="ChEBI" id="CHEBI:60240"/>
        <label>1</label>
        <note>catalytic</note>
    </ligand>
</feature>
<dbReference type="Gene3D" id="3.30.420.10">
    <property type="entry name" value="Ribonuclease H-like superfamily/Ribonuclease H"/>
    <property type="match status" value="1"/>
</dbReference>
<feature type="binding site" evidence="16">
    <location>
        <position position="55"/>
    </location>
    <ligand>
        <name>substrate</name>
    </ligand>
</feature>
<evidence type="ECO:0000256" key="16">
    <source>
        <dbReference type="PIRSR" id="PIRSR606309-2"/>
    </source>
</evidence>
<dbReference type="GO" id="GO:0046872">
    <property type="term" value="F:metal ion binding"/>
    <property type="evidence" value="ECO:0007669"/>
    <property type="project" value="UniProtKB-KW"/>
</dbReference>
<dbReference type="NCBIfam" id="TIGR00573">
    <property type="entry name" value="dnaq"/>
    <property type="match status" value="1"/>
</dbReference>
<dbReference type="InterPro" id="IPR036397">
    <property type="entry name" value="RNaseH_sf"/>
</dbReference>
<dbReference type="NCBIfam" id="TIGR01406">
    <property type="entry name" value="dnaQ_proteo"/>
    <property type="match status" value="1"/>
</dbReference>
<feature type="binding site" evidence="17">
    <location>
        <position position="12"/>
    </location>
    <ligand>
        <name>a divalent metal cation</name>
        <dbReference type="ChEBI" id="CHEBI:60240"/>
        <label>1</label>
        <note>catalytic</note>
    </ligand>
</feature>
<dbReference type="EMBL" id="AFAY01000003">
    <property type="protein sequence ID" value="EGF12204.1"/>
    <property type="molecule type" value="Genomic_DNA"/>
</dbReference>
<dbReference type="NCBIfam" id="NF004316">
    <property type="entry name" value="PRK05711.1"/>
    <property type="match status" value="1"/>
</dbReference>
<feature type="binding site" evidence="17">
    <location>
        <position position="10"/>
    </location>
    <ligand>
        <name>a divalent metal cation</name>
        <dbReference type="ChEBI" id="CHEBI:60240"/>
        <label>1</label>
        <note>catalytic</note>
    </ligand>
</feature>
<keyword evidence="10 18" id="KW-0269">Exonuclease</keyword>
<dbReference type="GO" id="GO:0005829">
    <property type="term" value="C:cytosol"/>
    <property type="evidence" value="ECO:0007669"/>
    <property type="project" value="TreeGrafter"/>
</dbReference>
<keyword evidence="7 18" id="KW-0540">Nuclease</keyword>
<evidence type="ECO:0000256" key="18">
    <source>
        <dbReference type="RuleBase" id="RU364087"/>
    </source>
</evidence>
<evidence type="ECO:0000256" key="9">
    <source>
        <dbReference type="ARBA" id="ARBA00022801"/>
    </source>
</evidence>
<dbReference type="Proteomes" id="UP000004105">
    <property type="component" value="Unassembled WGS sequence"/>
</dbReference>
<dbReference type="InterPro" id="IPR006054">
    <property type="entry name" value="DnaQ"/>
</dbReference>
<comment type="cofactor">
    <cofactor evidence="17">
        <name>Mg(2+)</name>
        <dbReference type="ChEBI" id="CHEBI:18420"/>
    </cofactor>
    <cofactor evidence="17">
        <name>Mn(2+)</name>
        <dbReference type="ChEBI" id="CHEBI:29035"/>
    </cofactor>
    <text evidence="17">Binds 2 divalent metal cations. Magnesium or manganese.</text>
</comment>
<dbReference type="GO" id="GO:0045004">
    <property type="term" value="P:DNA replication proofreading"/>
    <property type="evidence" value="ECO:0007669"/>
    <property type="project" value="TreeGrafter"/>
</dbReference>
<evidence type="ECO:0000256" key="5">
    <source>
        <dbReference type="ARBA" id="ARBA00022695"/>
    </source>
</evidence>
<keyword evidence="12 18" id="KW-0239">DNA-directed DNA polymerase</keyword>
<keyword evidence="6 18" id="KW-0235">DNA replication</keyword>
<proteinExistence type="predicted"/>
<feature type="binding site" evidence="16">
    <location>
        <position position="10"/>
    </location>
    <ligand>
        <name>substrate</name>
    </ligand>
</feature>
<dbReference type="GO" id="GO:0008408">
    <property type="term" value="F:3'-5' exonuclease activity"/>
    <property type="evidence" value="ECO:0007669"/>
    <property type="project" value="TreeGrafter"/>
</dbReference>
<dbReference type="FunFam" id="3.30.420.10:FF:000012">
    <property type="entry name" value="DNA polymerase III subunit epsilon"/>
    <property type="match status" value="1"/>
</dbReference>
<feature type="domain" description="Exonuclease" evidence="19">
    <location>
        <begin position="5"/>
        <end position="179"/>
    </location>
</feature>
<evidence type="ECO:0000256" key="2">
    <source>
        <dbReference type="ARBA" id="ARBA00012417"/>
    </source>
</evidence>
<evidence type="ECO:0000256" key="3">
    <source>
        <dbReference type="ARBA" id="ARBA00020352"/>
    </source>
</evidence>